<keyword evidence="2" id="KW-1185">Reference proteome</keyword>
<dbReference type="Proteomes" id="UP000594363">
    <property type="component" value="Segment"/>
</dbReference>
<name>A0A7T0IFG9_9CAUD</name>
<dbReference type="EMBL" id="MT498043">
    <property type="protein sequence ID" value="QPK40213.1"/>
    <property type="molecule type" value="Genomic_DNA"/>
</dbReference>
<proteinExistence type="predicted"/>
<evidence type="ECO:0000313" key="2">
    <source>
        <dbReference type="Proteomes" id="UP000594363"/>
    </source>
</evidence>
<gene>
    <name evidence="1" type="primary">82</name>
    <name evidence="1" type="ORF">SEA_JINKIES_82</name>
</gene>
<evidence type="ECO:0000313" key="1">
    <source>
        <dbReference type="EMBL" id="QPK40213.1"/>
    </source>
</evidence>
<accession>A0A7T0IFG9</accession>
<reference evidence="1 2" key="1">
    <citation type="submission" date="2020-05" db="EMBL/GenBank/DDBJ databases">
        <authorList>
            <person name="Bohanan V.A."/>
            <person name="Brazelton B.R."/>
            <person name="Coffey L.M."/>
            <person name="Donovan A.R."/>
            <person name="Gales A.C."/>
            <person name="Glasscock A.J."/>
            <person name="Grill M."/>
            <person name="Harper M.C."/>
            <person name="Hollowell C.E."/>
            <person name="Liu T.Y."/>
            <person name="Mansour C."/>
            <person name="McDowell A.D."/>
            <person name="Miller T.E."/>
            <person name="Nash A.G."/>
            <person name="Seo J."/>
            <person name="Sherman Z.A."/>
            <person name="Albert R.M."/>
            <person name="Ayala A."/>
            <person name="Monti D.L."/>
            <person name="Garlena R.A."/>
            <person name="Russell D.A."/>
            <person name="Pope W.H."/>
            <person name="Jacobs-Sera D."/>
            <person name="Hatfull G.F."/>
        </authorList>
    </citation>
    <scope>NUCLEOTIDE SEQUENCE [LARGE SCALE GENOMIC DNA]</scope>
</reference>
<protein>
    <submittedName>
        <fullName evidence="1">Uncharacterized protein</fullName>
    </submittedName>
</protein>
<sequence length="79" mass="8662">MIRASGGRATVKVSRQNTEGDGIRAYLARDLGPWIWTVPAPKGHPRPPKLETLHGQEHTMEDAVRCGLARLAEIYGTAK</sequence>
<organism evidence="1 2">
    <name type="scientific">Arthrobacter phage Jinkies</name>
    <dbReference type="NCBI Taxonomy" id="2743903"/>
    <lineage>
        <taxon>Viruses</taxon>
        <taxon>Duplodnaviria</taxon>
        <taxon>Heunggongvirae</taxon>
        <taxon>Uroviricota</taxon>
        <taxon>Caudoviricetes</taxon>
        <taxon>Berryhillviridae</taxon>
        <taxon>Jinkiesvirus</taxon>
        <taxon>Jinkiesvirus jinkies</taxon>
    </lineage>
</organism>